<proteinExistence type="predicted"/>
<feature type="signal peptide" evidence="1">
    <location>
        <begin position="1"/>
        <end position="20"/>
    </location>
</feature>
<dbReference type="AlphaFoldDB" id="A0A1Y1JQ27"/>
<keyword evidence="3" id="KW-1185">Reference proteome</keyword>
<dbReference type="Proteomes" id="UP000195521">
    <property type="component" value="Unassembled WGS sequence"/>
</dbReference>
<gene>
    <name evidence="2" type="ORF">PGO_003410</name>
</gene>
<accession>A0A1Y1JQ27</accession>
<dbReference type="GeneID" id="39745327"/>
<feature type="chain" id="PRO_5012801752" evidence="1">
    <location>
        <begin position="21"/>
        <end position="231"/>
    </location>
</feature>
<keyword evidence="1" id="KW-0732">Signal</keyword>
<dbReference type="OrthoDB" id="389398at2759"/>
<evidence type="ECO:0000313" key="2">
    <source>
        <dbReference type="EMBL" id="GAW84519.1"/>
    </source>
</evidence>
<protein>
    <submittedName>
        <fullName evidence="2">Variable surface protein</fullName>
    </submittedName>
</protein>
<evidence type="ECO:0000256" key="1">
    <source>
        <dbReference type="SAM" id="SignalP"/>
    </source>
</evidence>
<organism evidence="2 3">
    <name type="scientific">Plasmodium gonderi</name>
    <dbReference type="NCBI Taxonomy" id="77519"/>
    <lineage>
        <taxon>Eukaryota</taxon>
        <taxon>Sar</taxon>
        <taxon>Alveolata</taxon>
        <taxon>Apicomplexa</taxon>
        <taxon>Aconoidasida</taxon>
        <taxon>Haemosporida</taxon>
        <taxon>Plasmodiidae</taxon>
        <taxon>Plasmodium</taxon>
        <taxon>Plasmodium (Plasmodium)</taxon>
    </lineage>
</organism>
<dbReference type="RefSeq" id="XP_028547108.1">
    <property type="nucleotide sequence ID" value="XM_028691307.1"/>
</dbReference>
<evidence type="ECO:0000313" key="3">
    <source>
        <dbReference type="Proteomes" id="UP000195521"/>
    </source>
</evidence>
<reference evidence="3" key="1">
    <citation type="submission" date="2017-04" db="EMBL/GenBank/DDBJ databases">
        <title>Plasmodium gonderi genome.</title>
        <authorList>
            <person name="Arisue N."/>
            <person name="Honma H."/>
            <person name="Kawai S."/>
            <person name="Tougan T."/>
            <person name="Tanabe K."/>
            <person name="Horii T."/>
        </authorList>
    </citation>
    <scope>NUCLEOTIDE SEQUENCE [LARGE SCALE GENOMIC DNA]</scope>
    <source>
        <strain evidence="3">ATCC 30045</strain>
    </source>
</reference>
<name>A0A1Y1JQ27_PLAGO</name>
<dbReference type="EMBL" id="BDQF01000385">
    <property type="protein sequence ID" value="GAW84519.1"/>
    <property type="molecule type" value="Genomic_DNA"/>
</dbReference>
<comment type="caution">
    <text evidence="2">The sequence shown here is derived from an EMBL/GenBank/DDBJ whole genome shotgun (WGS) entry which is preliminary data.</text>
</comment>
<sequence>MNSWEIRILILMKVIKLIFFDVCKRINEYFKYFLIKDTSRVRINESEESIFNYFKEYIDYNKSDNIYNKCISEIKYIERKFFSTIGNLYDIYDAYETVIQAISSNFVDSLICEKIENLFDNYNKIIEIDIIKDDNFFLNELYNIRCLIENNEWVSKYNCPPKLPALSNVYGSITYTKTSNVFTDFGKYFRLHIERKRRKMKYLMNKSYEHQMWKPENHNPFSGEKKYNIYI</sequence>